<organism evidence="1 2">
    <name type="scientific">Amycolatopsis vastitatis</name>
    <dbReference type="NCBI Taxonomy" id="1905142"/>
    <lineage>
        <taxon>Bacteria</taxon>
        <taxon>Bacillati</taxon>
        <taxon>Actinomycetota</taxon>
        <taxon>Actinomycetes</taxon>
        <taxon>Pseudonocardiales</taxon>
        <taxon>Pseudonocardiaceae</taxon>
        <taxon>Amycolatopsis</taxon>
    </lineage>
</organism>
<accession>A0A229SRU7</accession>
<dbReference type="EMBL" id="NMUL01000047">
    <property type="protein sequence ID" value="OXM61391.1"/>
    <property type="molecule type" value="Genomic_DNA"/>
</dbReference>
<reference evidence="2" key="1">
    <citation type="submission" date="2017-07" db="EMBL/GenBank/DDBJ databases">
        <title>Comparative genome mining reveals phylogenetic distribution patterns of secondary metabolites in Amycolatopsis.</title>
        <authorList>
            <person name="Adamek M."/>
            <person name="Alanjary M."/>
            <person name="Sales-Ortells H."/>
            <person name="Goodfellow M."/>
            <person name="Bull A.T."/>
            <person name="Kalinowski J."/>
            <person name="Ziemert N."/>
        </authorList>
    </citation>
    <scope>NUCLEOTIDE SEQUENCE [LARGE SCALE GENOMIC DNA]</scope>
    <source>
        <strain evidence="2">H5</strain>
    </source>
</reference>
<sequence>MTAIGRLVLLLGHLLEEDERAQIGHFLAESVHGIDEADAAPEEQAGDEPDWSYLWHALLSASDHAHRTLALLESERIYFDVSAITESARELRSQINAAYELIAEAHSLDGLVLEAGTTMEEIRTKSTLHRAALVDADLASMRRAPSSETPVWTVDIDEHGGFVATTSAQAADVAPWKFWGSAATAASAAHTLAWFFHDRPPKIVFDPPSSPMPVASNVADADRSPEGPSVAELLARRGAAYAEHVAAVQEARDALRRRTGDAEGFLAERAAELNAADPQRLRHQNVLTALPSGDNRDHLGFANTVMWVPTRLVVGTRHPVWGDFGGHRDETPLDIAVGLLGADDVDAFTLKLFTPKIVLMMAPGWAGPLYRVGYNGNHRVHMARMLELPWLAAAVEVKAVPPSWRIIDLLAIDPDDGTRIDSCNSRMRERTELVTGLLRRGVIDGELAGERGETLRCRRLPAAWLLHQAEYATAVNAVYEDRYPGALAQLGIPLDAGTNPAAWRRWLAEA</sequence>
<dbReference type="Proteomes" id="UP000215199">
    <property type="component" value="Unassembled WGS sequence"/>
</dbReference>
<dbReference type="AlphaFoldDB" id="A0A229SRU7"/>
<keyword evidence="2" id="KW-1185">Reference proteome</keyword>
<name>A0A229SRU7_9PSEU</name>
<comment type="caution">
    <text evidence="1">The sequence shown here is derived from an EMBL/GenBank/DDBJ whole genome shotgun (WGS) entry which is preliminary data.</text>
</comment>
<proteinExistence type="predicted"/>
<protein>
    <submittedName>
        <fullName evidence="1">Uncharacterized protein</fullName>
    </submittedName>
</protein>
<evidence type="ECO:0000313" key="2">
    <source>
        <dbReference type="Proteomes" id="UP000215199"/>
    </source>
</evidence>
<evidence type="ECO:0000313" key="1">
    <source>
        <dbReference type="EMBL" id="OXM61391.1"/>
    </source>
</evidence>
<gene>
    <name evidence="1" type="ORF">CF165_38615</name>
</gene>
<dbReference type="RefSeq" id="WP_093952549.1">
    <property type="nucleotide sequence ID" value="NZ_NMUL01000047.1"/>
</dbReference>
<dbReference type="OrthoDB" id="4571738at2"/>